<feature type="transmembrane region" description="Helical" evidence="2">
    <location>
        <begin position="84"/>
        <end position="101"/>
    </location>
</feature>
<feature type="transmembrane region" description="Helical" evidence="2">
    <location>
        <begin position="56"/>
        <end position="77"/>
    </location>
</feature>
<dbReference type="OrthoDB" id="9996464at2759"/>
<sequence length="255" mass="29391">MSDFNESNRTNQEVHVTQPSTQKSRGMMMLRLFLTMFIDIALPLILYYILSKYIPTIWALVISSVPPAISVIVNFILRKQVNPIGVLVIIGFIVGVILSLVQADPRLFLLRESLVTGVFGLAFVITLIPIKIRSFEMRPLLYYNSKNLEVGDLKGLTEDEPIPERWERHWRSYPKFRLTFIVLTAVWGLGLLIEVSVRIIIIYNTATIDDAVYFGSIFLYSWLSCLTLFTFIFSRYMQKKGESERLRKEQEAAVK</sequence>
<keyword evidence="2" id="KW-0472">Membrane</keyword>
<feature type="transmembrane region" description="Helical" evidence="2">
    <location>
        <begin position="113"/>
        <end position="130"/>
    </location>
</feature>
<keyword evidence="2" id="KW-0812">Transmembrane</keyword>
<feature type="transmembrane region" description="Helical" evidence="2">
    <location>
        <begin position="213"/>
        <end position="237"/>
    </location>
</feature>
<gene>
    <name evidence="3" type="ORF">CPELLU_LOCUS11634</name>
</gene>
<dbReference type="Proteomes" id="UP000789759">
    <property type="component" value="Unassembled WGS sequence"/>
</dbReference>
<dbReference type="NCBIfam" id="NF041646">
    <property type="entry name" value="VC0807_fam"/>
    <property type="match status" value="1"/>
</dbReference>
<evidence type="ECO:0000313" key="3">
    <source>
        <dbReference type="EMBL" id="CAG8697336.1"/>
    </source>
</evidence>
<dbReference type="AlphaFoldDB" id="A0A9N9HN25"/>
<evidence type="ECO:0000313" key="4">
    <source>
        <dbReference type="Proteomes" id="UP000789759"/>
    </source>
</evidence>
<comment type="caution">
    <text evidence="3">The sequence shown here is derived from an EMBL/GenBank/DDBJ whole genome shotgun (WGS) entry which is preliminary data.</text>
</comment>
<protein>
    <submittedName>
        <fullName evidence="3">24372_t:CDS:1</fullName>
    </submittedName>
</protein>
<name>A0A9N9HN25_9GLOM</name>
<accession>A0A9N9HN25</accession>
<keyword evidence="2" id="KW-1133">Transmembrane helix</keyword>
<reference evidence="3" key="1">
    <citation type="submission" date="2021-06" db="EMBL/GenBank/DDBJ databases">
        <authorList>
            <person name="Kallberg Y."/>
            <person name="Tangrot J."/>
            <person name="Rosling A."/>
        </authorList>
    </citation>
    <scope>NUCLEOTIDE SEQUENCE</scope>
    <source>
        <strain evidence="3">FL966</strain>
    </source>
</reference>
<feature type="transmembrane region" description="Helical" evidence="2">
    <location>
        <begin position="32"/>
        <end position="50"/>
    </location>
</feature>
<evidence type="ECO:0000256" key="1">
    <source>
        <dbReference type="SAM" id="MobiDB-lite"/>
    </source>
</evidence>
<proteinExistence type="predicted"/>
<keyword evidence="4" id="KW-1185">Reference proteome</keyword>
<feature type="region of interest" description="Disordered" evidence="1">
    <location>
        <begin position="1"/>
        <end position="20"/>
    </location>
</feature>
<organism evidence="3 4">
    <name type="scientific">Cetraspora pellucida</name>
    <dbReference type="NCBI Taxonomy" id="1433469"/>
    <lineage>
        <taxon>Eukaryota</taxon>
        <taxon>Fungi</taxon>
        <taxon>Fungi incertae sedis</taxon>
        <taxon>Mucoromycota</taxon>
        <taxon>Glomeromycotina</taxon>
        <taxon>Glomeromycetes</taxon>
        <taxon>Diversisporales</taxon>
        <taxon>Gigasporaceae</taxon>
        <taxon>Cetraspora</taxon>
    </lineage>
</organism>
<dbReference type="EMBL" id="CAJVQA010010490">
    <property type="protein sequence ID" value="CAG8697336.1"/>
    <property type="molecule type" value="Genomic_DNA"/>
</dbReference>
<feature type="transmembrane region" description="Helical" evidence="2">
    <location>
        <begin position="178"/>
        <end position="201"/>
    </location>
</feature>
<evidence type="ECO:0000256" key="2">
    <source>
        <dbReference type="SAM" id="Phobius"/>
    </source>
</evidence>